<dbReference type="Gene3D" id="3.90.190.10">
    <property type="entry name" value="Protein tyrosine phosphatase superfamily"/>
    <property type="match status" value="1"/>
</dbReference>
<dbReference type="InterPro" id="IPR036873">
    <property type="entry name" value="Rhodanese-like_dom_sf"/>
</dbReference>
<dbReference type="PRINTS" id="PR01764">
    <property type="entry name" value="MAPKPHPHTASE"/>
</dbReference>
<dbReference type="GO" id="GO:0005737">
    <property type="term" value="C:cytoplasm"/>
    <property type="evidence" value="ECO:0007669"/>
    <property type="project" value="TreeGrafter"/>
</dbReference>
<reference evidence="9" key="1">
    <citation type="submission" date="2020-11" db="EMBL/GenBank/DDBJ databases">
        <authorList>
            <person name="Tran Van P."/>
        </authorList>
    </citation>
    <scope>NUCLEOTIDE SEQUENCE</scope>
</reference>
<evidence type="ECO:0000256" key="1">
    <source>
        <dbReference type="ARBA" id="ARBA00008601"/>
    </source>
</evidence>
<dbReference type="InterPro" id="IPR000340">
    <property type="entry name" value="Dual-sp_phosphatase_cat-dom"/>
</dbReference>
<dbReference type="EC" id="3.1.3.48" evidence="2"/>
<dbReference type="SUPFAM" id="SSF52799">
    <property type="entry name" value="(Phosphotyrosine protein) phosphatases II"/>
    <property type="match status" value="1"/>
</dbReference>
<dbReference type="OrthoDB" id="165342at2759"/>
<dbReference type="InterPro" id="IPR001763">
    <property type="entry name" value="Rhodanese-like_dom"/>
</dbReference>
<evidence type="ECO:0000313" key="9">
    <source>
        <dbReference type="EMBL" id="CAD7623057.1"/>
    </source>
</evidence>
<evidence type="ECO:0000256" key="3">
    <source>
        <dbReference type="ARBA" id="ARBA00022801"/>
    </source>
</evidence>
<dbReference type="GO" id="GO:0005634">
    <property type="term" value="C:nucleus"/>
    <property type="evidence" value="ECO:0007669"/>
    <property type="project" value="TreeGrafter"/>
</dbReference>
<dbReference type="GO" id="GO:0017017">
    <property type="term" value="F:MAP kinase tyrosine/serine/threonine phosphatase activity"/>
    <property type="evidence" value="ECO:0007669"/>
    <property type="project" value="InterPro"/>
</dbReference>
<organism evidence="9">
    <name type="scientific">Medioppia subpectinata</name>
    <dbReference type="NCBI Taxonomy" id="1979941"/>
    <lineage>
        <taxon>Eukaryota</taxon>
        <taxon>Metazoa</taxon>
        <taxon>Ecdysozoa</taxon>
        <taxon>Arthropoda</taxon>
        <taxon>Chelicerata</taxon>
        <taxon>Arachnida</taxon>
        <taxon>Acari</taxon>
        <taxon>Acariformes</taxon>
        <taxon>Sarcoptiformes</taxon>
        <taxon>Oribatida</taxon>
        <taxon>Brachypylina</taxon>
        <taxon>Oppioidea</taxon>
        <taxon>Oppiidae</taxon>
        <taxon>Medioppia</taxon>
    </lineage>
</organism>
<feature type="domain" description="Tyrosine-protein phosphatase" evidence="6">
    <location>
        <begin position="245"/>
        <end position="386"/>
    </location>
</feature>
<evidence type="ECO:0000256" key="5">
    <source>
        <dbReference type="SAM" id="MobiDB-lite"/>
    </source>
</evidence>
<sequence>MPASKQSKSLKPSKCLKRSRNQSFTTRIDKMIGSTNDTIVSITSGLIPITCEHLRQLLDLVLTSDANGSNVLILDCRPFLIHNDSHIVKSISIHCPAIIRRRTGNRLPLKTIIPDQHIRDRLLTDSYYPIVLYEETDLASDSIGSYVATCLQQEVGLKCLHFLQGGFANFRQMYPYFCTKGSSVPNPLSTSSSSNISSRSPIGAHSHTWPLKSTPKGFLTPRTPKNNNLNVDCGAPLSFGNDQAEPVEILSYLYLGSEYHASCKPMLKNLGITALLNVSHTCPNHFEDCFVYKSIPIEDSKSEDISIWFSEAIDFIDSVRNGNGKVLIHCHAGISRSATICMAYLMATKRIRMEEAYEYVKSKRKIISPNFNFMGQLLGFETQVFSPDNTSRDGQQLFVQPMSPLLSRLSSSSGITSNEEMTSGDKYRVSSAPPSPSRTRSECERLVFDFTQVPINTINTSISISNTSLKSSQLLDSPIRT</sequence>
<accession>A0A7R9KJJ0</accession>
<evidence type="ECO:0000256" key="2">
    <source>
        <dbReference type="ARBA" id="ARBA00013064"/>
    </source>
</evidence>
<dbReference type="EMBL" id="OC856013">
    <property type="protein sequence ID" value="CAD7623057.1"/>
    <property type="molecule type" value="Genomic_DNA"/>
</dbReference>
<dbReference type="CDD" id="cd14565">
    <property type="entry name" value="DSP_MKP_classI"/>
    <property type="match status" value="1"/>
</dbReference>
<dbReference type="Pfam" id="PF00581">
    <property type="entry name" value="Rhodanese"/>
    <property type="match status" value="1"/>
</dbReference>
<dbReference type="InterPro" id="IPR029021">
    <property type="entry name" value="Prot-tyrosine_phosphatase-like"/>
</dbReference>
<dbReference type="InterPro" id="IPR020422">
    <property type="entry name" value="TYR_PHOSPHATASE_DUAL_dom"/>
</dbReference>
<dbReference type="GO" id="GO:0001706">
    <property type="term" value="P:endoderm formation"/>
    <property type="evidence" value="ECO:0007669"/>
    <property type="project" value="TreeGrafter"/>
</dbReference>
<dbReference type="SUPFAM" id="SSF52821">
    <property type="entry name" value="Rhodanese/Cell cycle control phosphatase"/>
    <property type="match status" value="1"/>
</dbReference>
<dbReference type="InterPro" id="IPR016130">
    <property type="entry name" value="Tyr_Pase_AS"/>
</dbReference>
<dbReference type="PRINTS" id="PR01908">
    <property type="entry name" value="ADSPHPHTASE"/>
</dbReference>
<evidence type="ECO:0000256" key="4">
    <source>
        <dbReference type="ARBA" id="ARBA00022912"/>
    </source>
</evidence>
<evidence type="ECO:0000313" key="10">
    <source>
        <dbReference type="Proteomes" id="UP000759131"/>
    </source>
</evidence>
<evidence type="ECO:0000259" key="8">
    <source>
        <dbReference type="PROSITE" id="PS50206"/>
    </source>
</evidence>
<feature type="domain" description="Rhodanese" evidence="8">
    <location>
        <begin position="67"/>
        <end position="179"/>
    </location>
</feature>
<evidence type="ECO:0000259" key="6">
    <source>
        <dbReference type="PROSITE" id="PS50054"/>
    </source>
</evidence>
<dbReference type="CDD" id="cd01446">
    <property type="entry name" value="DSP_MapKP"/>
    <property type="match status" value="1"/>
</dbReference>
<dbReference type="Proteomes" id="UP000759131">
    <property type="component" value="Unassembled WGS sequence"/>
</dbReference>
<keyword evidence="4" id="KW-0904">Protein phosphatase</keyword>
<dbReference type="InterPro" id="IPR008343">
    <property type="entry name" value="MKP"/>
</dbReference>
<dbReference type="PANTHER" id="PTHR10159">
    <property type="entry name" value="DUAL SPECIFICITY PROTEIN PHOSPHATASE"/>
    <property type="match status" value="1"/>
</dbReference>
<dbReference type="AlphaFoldDB" id="A0A7R9KJJ0"/>
<dbReference type="Pfam" id="PF00782">
    <property type="entry name" value="DSPc"/>
    <property type="match status" value="1"/>
</dbReference>
<name>A0A7R9KJJ0_9ACAR</name>
<dbReference type="GO" id="GO:0043409">
    <property type="term" value="P:negative regulation of MAPK cascade"/>
    <property type="evidence" value="ECO:0007669"/>
    <property type="project" value="TreeGrafter"/>
</dbReference>
<evidence type="ECO:0000259" key="7">
    <source>
        <dbReference type="PROSITE" id="PS50056"/>
    </source>
</evidence>
<dbReference type="PROSITE" id="PS50056">
    <property type="entry name" value="TYR_PHOSPHATASE_2"/>
    <property type="match status" value="1"/>
</dbReference>
<dbReference type="InterPro" id="IPR000387">
    <property type="entry name" value="Tyr_Pase_dom"/>
</dbReference>
<feature type="region of interest" description="Disordered" evidence="5">
    <location>
        <begin position="410"/>
        <end position="441"/>
    </location>
</feature>
<proteinExistence type="inferred from homology"/>
<keyword evidence="10" id="KW-1185">Reference proteome</keyword>
<protein>
    <recommendedName>
        <fullName evidence="2">protein-tyrosine-phosphatase</fullName>
        <ecNumber evidence="2">3.1.3.48</ecNumber>
    </recommendedName>
</protein>
<dbReference type="GO" id="GO:0004725">
    <property type="term" value="F:protein tyrosine phosphatase activity"/>
    <property type="evidence" value="ECO:0007669"/>
    <property type="project" value="UniProtKB-EC"/>
</dbReference>
<dbReference type="PROSITE" id="PS50206">
    <property type="entry name" value="RHODANESE_3"/>
    <property type="match status" value="1"/>
</dbReference>
<dbReference type="SMART" id="SM00195">
    <property type="entry name" value="DSPc"/>
    <property type="match status" value="1"/>
</dbReference>
<dbReference type="FunFam" id="3.90.190.10:FF:000066">
    <property type="entry name" value="Dual specificity protein phosphatase 1"/>
    <property type="match status" value="1"/>
</dbReference>
<dbReference type="PROSITE" id="PS00383">
    <property type="entry name" value="TYR_PHOSPHATASE_1"/>
    <property type="match status" value="1"/>
</dbReference>
<keyword evidence="3" id="KW-0378">Hydrolase</keyword>
<dbReference type="Gene3D" id="3.40.250.10">
    <property type="entry name" value="Rhodanese-like domain"/>
    <property type="match status" value="1"/>
</dbReference>
<dbReference type="PANTHER" id="PTHR10159:SF530">
    <property type="entry name" value="DUAL SPECIFICITY PROTEIN PHOSPHATASE DDB_G0271350-RELATED"/>
    <property type="match status" value="1"/>
</dbReference>
<comment type="similarity">
    <text evidence="1">Belongs to the protein-tyrosine phosphatase family. Non-receptor class dual specificity subfamily.</text>
</comment>
<dbReference type="EMBL" id="CAJPIZ010001438">
    <property type="protein sequence ID" value="CAG2103487.1"/>
    <property type="molecule type" value="Genomic_DNA"/>
</dbReference>
<gene>
    <name evidence="9" type="ORF">OSB1V03_LOCUS3518</name>
</gene>
<feature type="domain" description="Tyrosine specific protein phosphatases" evidence="7">
    <location>
        <begin position="313"/>
        <end position="364"/>
    </location>
</feature>
<dbReference type="PROSITE" id="PS50054">
    <property type="entry name" value="TYR_PHOSPHATASE_DUAL"/>
    <property type="match status" value="1"/>
</dbReference>